<keyword evidence="1" id="KW-0472">Membrane</keyword>
<reference evidence="2" key="1">
    <citation type="submission" date="2014-11" db="EMBL/GenBank/DDBJ databases">
        <authorList>
            <person name="Amaro Gonzalez C."/>
        </authorList>
    </citation>
    <scope>NUCLEOTIDE SEQUENCE</scope>
</reference>
<feature type="transmembrane region" description="Helical" evidence="1">
    <location>
        <begin position="38"/>
        <end position="58"/>
    </location>
</feature>
<organism evidence="2">
    <name type="scientific">Anguilla anguilla</name>
    <name type="common">European freshwater eel</name>
    <name type="synonym">Muraena anguilla</name>
    <dbReference type="NCBI Taxonomy" id="7936"/>
    <lineage>
        <taxon>Eukaryota</taxon>
        <taxon>Metazoa</taxon>
        <taxon>Chordata</taxon>
        <taxon>Craniata</taxon>
        <taxon>Vertebrata</taxon>
        <taxon>Euteleostomi</taxon>
        <taxon>Actinopterygii</taxon>
        <taxon>Neopterygii</taxon>
        <taxon>Teleostei</taxon>
        <taxon>Anguilliformes</taxon>
        <taxon>Anguillidae</taxon>
        <taxon>Anguilla</taxon>
    </lineage>
</organism>
<sequence>MKLCTTEVLAVESSLLNAGLSFPGEAGLYVDFCSKLCILSIISVNLQIVFLFIFQFLIHHIVSLHM</sequence>
<dbReference type="AlphaFoldDB" id="A0A0E9PKW0"/>
<evidence type="ECO:0000313" key="2">
    <source>
        <dbReference type="EMBL" id="JAH04468.1"/>
    </source>
</evidence>
<reference evidence="2" key="2">
    <citation type="journal article" date="2015" name="Fish Shellfish Immunol.">
        <title>Early steps in the European eel (Anguilla anguilla)-Vibrio vulnificus interaction in the gills: Role of the RtxA13 toxin.</title>
        <authorList>
            <person name="Callol A."/>
            <person name="Pajuelo D."/>
            <person name="Ebbesson L."/>
            <person name="Teles M."/>
            <person name="MacKenzie S."/>
            <person name="Amaro C."/>
        </authorList>
    </citation>
    <scope>NUCLEOTIDE SEQUENCE</scope>
</reference>
<keyword evidence="1" id="KW-1133">Transmembrane helix</keyword>
<evidence type="ECO:0000256" key="1">
    <source>
        <dbReference type="SAM" id="Phobius"/>
    </source>
</evidence>
<protein>
    <submittedName>
        <fullName evidence="2">Uncharacterized protein</fullName>
    </submittedName>
</protein>
<dbReference type="EMBL" id="GBXM01104109">
    <property type="protein sequence ID" value="JAH04468.1"/>
    <property type="molecule type" value="Transcribed_RNA"/>
</dbReference>
<keyword evidence="1" id="KW-0812">Transmembrane</keyword>
<name>A0A0E9PKW0_ANGAN</name>
<accession>A0A0E9PKW0</accession>
<proteinExistence type="predicted"/>